<evidence type="ECO:0000313" key="17">
    <source>
        <dbReference type="RefSeq" id="XP_039114859.1"/>
    </source>
</evidence>
<dbReference type="InterPro" id="IPR001841">
    <property type="entry name" value="Znf_RING"/>
</dbReference>
<evidence type="ECO:0000313" key="16">
    <source>
        <dbReference type="Proteomes" id="UP001515500"/>
    </source>
</evidence>
<evidence type="ECO:0000256" key="13">
    <source>
        <dbReference type="PROSITE-ProRule" id="PRU00175"/>
    </source>
</evidence>
<evidence type="ECO:0000256" key="14">
    <source>
        <dbReference type="SAM" id="Phobius"/>
    </source>
</evidence>
<evidence type="ECO:0000256" key="9">
    <source>
        <dbReference type="ARBA" id="ARBA00022786"/>
    </source>
</evidence>
<comment type="pathway">
    <text evidence="3">Protein modification; protein ubiquitination.</text>
</comment>
<dbReference type="SMART" id="SM00184">
    <property type="entry name" value="RING"/>
    <property type="match status" value="1"/>
</dbReference>
<evidence type="ECO:0000256" key="11">
    <source>
        <dbReference type="ARBA" id="ARBA00022989"/>
    </source>
</evidence>
<dbReference type="PANTHER" id="PTHR46539:SF30">
    <property type="entry name" value="BNAA06G39360D PROTEIN"/>
    <property type="match status" value="1"/>
</dbReference>
<evidence type="ECO:0000256" key="12">
    <source>
        <dbReference type="ARBA" id="ARBA00023136"/>
    </source>
</evidence>
<organism evidence="16 17">
    <name type="scientific">Dioscorea cayennensis subsp. rotundata</name>
    <name type="common">White Guinea yam</name>
    <name type="synonym">Dioscorea rotundata</name>
    <dbReference type="NCBI Taxonomy" id="55577"/>
    <lineage>
        <taxon>Eukaryota</taxon>
        <taxon>Viridiplantae</taxon>
        <taxon>Streptophyta</taxon>
        <taxon>Embryophyta</taxon>
        <taxon>Tracheophyta</taxon>
        <taxon>Spermatophyta</taxon>
        <taxon>Magnoliopsida</taxon>
        <taxon>Liliopsida</taxon>
        <taxon>Dioscoreales</taxon>
        <taxon>Dioscoreaceae</taxon>
        <taxon>Dioscorea</taxon>
    </lineage>
</organism>
<evidence type="ECO:0000256" key="1">
    <source>
        <dbReference type="ARBA" id="ARBA00000900"/>
    </source>
</evidence>
<dbReference type="InterPro" id="IPR013083">
    <property type="entry name" value="Znf_RING/FYVE/PHD"/>
</dbReference>
<comment type="subcellular location">
    <subcellularLocation>
        <location evidence="2">Membrane</location>
        <topology evidence="2">Single-pass membrane protein</topology>
    </subcellularLocation>
</comment>
<dbReference type="AlphaFoldDB" id="A0AB40AJC8"/>
<accession>A0AB40AJC8</accession>
<dbReference type="EC" id="2.3.2.27" evidence="4"/>
<evidence type="ECO:0000256" key="2">
    <source>
        <dbReference type="ARBA" id="ARBA00004167"/>
    </source>
</evidence>
<keyword evidence="11 14" id="KW-1133">Transmembrane helix</keyword>
<dbReference type="Pfam" id="PF13639">
    <property type="entry name" value="zf-RING_2"/>
    <property type="match status" value="1"/>
</dbReference>
<gene>
    <name evidence="17" type="primary">LOC120250139</name>
</gene>
<dbReference type="GO" id="GO:0061630">
    <property type="term" value="F:ubiquitin protein ligase activity"/>
    <property type="evidence" value="ECO:0007669"/>
    <property type="project" value="UniProtKB-EC"/>
</dbReference>
<evidence type="ECO:0000256" key="8">
    <source>
        <dbReference type="ARBA" id="ARBA00022771"/>
    </source>
</evidence>
<dbReference type="CDD" id="cd16461">
    <property type="entry name" value="RING-H2_EL5-like"/>
    <property type="match status" value="1"/>
</dbReference>
<keyword evidence="16" id="KW-1185">Reference proteome</keyword>
<proteinExistence type="predicted"/>
<evidence type="ECO:0000256" key="3">
    <source>
        <dbReference type="ARBA" id="ARBA00004906"/>
    </source>
</evidence>
<dbReference type="PANTHER" id="PTHR46539">
    <property type="entry name" value="E3 UBIQUITIN-PROTEIN LIGASE ATL42"/>
    <property type="match status" value="1"/>
</dbReference>
<keyword evidence="8 13" id="KW-0863">Zinc-finger</keyword>
<name>A0AB40AJC8_DIOCR</name>
<keyword evidence="10" id="KW-0862">Zinc</keyword>
<dbReference type="RefSeq" id="XP_039114859.1">
    <property type="nucleotide sequence ID" value="XM_039258925.1"/>
</dbReference>
<keyword evidence="5" id="KW-0808">Transferase</keyword>
<reference evidence="17" key="1">
    <citation type="submission" date="2025-08" db="UniProtKB">
        <authorList>
            <consortium name="RefSeq"/>
        </authorList>
    </citation>
    <scope>IDENTIFICATION</scope>
</reference>
<protein>
    <recommendedName>
        <fullName evidence="4">RING-type E3 ubiquitin transferase</fullName>
        <ecNumber evidence="4">2.3.2.27</ecNumber>
    </recommendedName>
</protein>
<keyword evidence="9" id="KW-0833">Ubl conjugation pathway</keyword>
<dbReference type="FunFam" id="3.30.40.10:FF:000187">
    <property type="entry name" value="E3 ubiquitin-protein ligase ATL6"/>
    <property type="match status" value="1"/>
</dbReference>
<dbReference type="Gene3D" id="3.30.40.10">
    <property type="entry name" value="Zinc/RING finger domain, C3HC4 (zinc finger)"/>
    <property type="match status" value="1"/>
</dbReference>
<feature type="domain" description="RING-type" evidence="15">
    <location>
        <begin position="112"/>
        <end position="154"/>
    </location>
</feature>
<dbReference type="PROSITE" id="PS50089">
    <property type="entry name" value="ZF_RING_2"/>
    <property type="match status" value="1"/>
</dbReference>
<dbReference type="GO" id="GO:0008270">
    <property type="term" value="F:zinc ion binding"/>
    <property type="evidence" value="ECO:0007669"/>
    <property type="project" value="UniProtKB-KW"/>
</dbReference>
<sequence length="203" mass="23343">MNSHKMNVHDRNTLGHHLLLPEPPSSLVDINVNGNQYRPLDWPRLRVPMAITIVTFILLIIWHCDRHSARHPQRHILVTRDGLNKAIIASFPILRFEVVEKVVPREKCGEDCSVCLSEFEKGDDVRLLTVCGHAFHPNCIDTWLGTKKTCPVCRTDLTEFPAEEILAAVEAVQATEHKVVSDRRRRKEKGDVHVMRIVEERER</sequence>
<comment type="catalytic activity">
    <reaction evidence="1">
        <text>S-ubiquitinyl-[E2 ubiquitin-conjugating enzyme]-L-cysteine + [acceptor protein]-L-lysine = [E2 ubiquitin-conjugating enzyme]-L-cysteine + N(6)-ubiquitinyl-[acceptor protein]-L-lysine.</text>
        <dbReference type="EC" id="2.3.2.27"/>
    </reaction>
</comment>
<feature type="transmembrane region" description="Helical" evidence="14">
    <location>
        <begin position="45"/>
        <end position="64"/>
    </location>
</feature>
<evidence type="ECO:0000259" key="15">
    <source>
        <dbReference type="PROSITE" id="PS50089"/>
    </source>
</evidence>
<dbReference type="SUPFAM" id="SSF57850">
    <property type="entry name" value="RING/U-box"/>
    <property type="match status" value="1"/>
</dbReference>
<dbReference type="GO" id="GO:0016020">
    <property type="term" value="C:membrane"/>
    <property type="evidence" value="ECO:0007669"/>
    <property type="project" value="UniProtKB-SubCell"/>
</dbReference>
<evidence type="ECO:0000256" key="6">
    <source>
        <dbReference type="ARBA" id="ARBA00022692"/>
    </source>
</evidence>
<evidence type="ECO:0000256" key="7">
    <source>
        <dbReference type="ARBA" id="ARBA00022723"/>
    </source>
</evidence>
<evidence type="ECO:0000256" key="10">
    <source>
        <dbReference type="ARBA" id="ARBA00022833"/>
    </source>
</evidence>
<keyword evidence="7" id="KW-0479">Metal-binding</keyword>
<evidence type="ECO:0000256" key="5">
    <source>
        <dbReference type="ARBA" id="ARBA00022679"/>
    </source>
</evidence>
<dbReference type="GeneID" id="120250139"/>
<keyword evidence="6 14" id="KW-0812">Transmembrane</keyword>
<keyword evidence="12 14" id="KW-0472">Membrane</keyword>
<dbReference type="Proteomes" id="UP001515500">
    <property type="component" value="Chromosome 3"/>
</dbReference>
<evidence type="ECO:0000256" key="4">
    <source>
        <dbReference type="ARBA" id="ARBA00012483"/>
    </source>
</evidence>